<comment type="caution">
    <text evidence="2">The sequence shown here is derived from an EMBL/GenBank/DDBJ whole genome shotgun (WGS) entry which is preliminary data.</text>
</comment>
<evidence type="ECO:0000313" key="3">
    <source>
        <dbReference type="Proteomes" id="UP000271700"/>
    </source>
</evidence>
<evidence type="ECO:0000256" key="1">
    <source>
        <dbReference type="SAM" id="MobiDB-lite"/>
    </source>
</evidence>
<reference evidence="2 3" key="1">
    <citation type="submission" date="2018-10" db="EMBL/GenBank/DDBJ databases">
        <title>Genomic Encyclopedia of Archaeal and Bacterial Type Strains, Phase II (KMG-II): from individual species to whole genera.</title>
        <authorList>
            <person name="Goeker M."/>
        </authorList>
    </citation>
    <scope>NUCLEOTIDE SEQUENCE [LARGE SCALE GENOMIC DNA]</scope>
    <source>
        <strain evidence="2 3">DSM 29317</strain>
    </source>
</reference>
<dbReference type="AlphaFoldDB" id="A0A497ZHV0"/>
<dbReference type="EMBL" id="RCCT01000003">
    <property type="protein sequence ID" value="RLK07372.1"/>
    <property type="molecule type" value="Genomic_DNA"/>
</dbReference>
<protein>
    <submittedName>
        <fullName evidence="2">Uncharacterized protein</fullName>
    </submittedName>
</protein>
<organism evidence="2 3">
    <name type="scientific">Ruegeria conchae</name>
    <dbReference type="NCBI Taxonomy" id="981384"/>
    <lineage>
        <taxon>Bacteria</taxon>
        <taxon>Pseudomonadati</taxon>
        <taxon>Pseudomonadota</taxon>
        <taxon>Alphaproteobacteria</taxon>
        <taxon>Rhodobacterales</taxon>
        <taxon>Roseobacteraceae</taxon>
        <taxon>Ruegeria</taxon>
    </lineage>
</organism>
<sequence length="51" mass="5581">MADPWAPLTMMPEQSDTAKSGVSPGFESVKEKEPAGNPVQIAPFRRFYQVG</sequence>
<keyword evidence="3" id="KW-1185">Reference proteome</keyword>
<feature type="region of interest" description="Disordered" evidence="1">
    <location>
        <begin position="1"/>
        <end position="40"/>
    </location>
</feature>
<name>A0A497ZHV0_9RHOB</name>
<proteinExistence type="predicted"/>
<dbReference type="STRING" id="981384.GCA_000192475_01320"/>
<gene>
    <name evidence="2" type="ORF">CLV75_2493</name>
</gene>
<dbReference type="Proteomes" id="UP000271700">
    <property type="component" value="Unassembled WGS sequence"/>
</dbReference>
<evidence type="ECO:0000313" key="2">
    <source>
        <dbReference type="EMBL" id="RLK07372.1"/>
    </source>
</evidence>
<accession>A0A497ZHV0</accession>